<dbReference type="GO" id="GO:0005634">
    <property type="term" value="C:nucleus"/>
    <property type="evidence" value="ECO:0007669"/>
    <property type="project" value="TreeGrafter"/>
</dbReference>
<keyword evidence="4" id="KW-1185">Reference proteome</keyword>
<dbReference type="InterPro" id="IPR023801">
    <property type="entry name" value="His_deacetylse_dom"/>
</dbReference>
<organism evidence="3 4">
    <name type="scientific">Pseudoneurospora amorphoporcata</name>
    <dbReference type="NCBI Taxonomy" id="241081"/>
    <lineage>
        <taxon>Eukaryota</taxon>
        <taxon>Fungi</taxon>
        <taxon>Dikarya</taxon>
        <taxon>Ascomycota</taxon>
        <taxon>Pezizomycotina</taxon>
        <taxon>Sordariomycetes</taxon>
        <taxon>Sordariomycetidae</taxon>
        <taxon>Sordariales</taxon>
        <taxon>Sordariaceae</taxon>
        <taxon>Pseudoneurospora</taxon>
    </lineage>
</organism>
<dbReference type="Proteomes" id="UP001303222">
    <property type="component" value="Unassembled WGS sequence"/>
</dbReference>
<feature type="compositionally biased region" description="Low complexity" evidence="1">
    <location>
        <begin position="1155"/>
        <end position="1171"/>
    </location>
</feature>
<name>A0AAN6NYQ4_9PEZI</name>
<dbReference type="InterPro" id="IPR000286">
    <property type="entry name" value="HDACs"/>
</dbReference>
<dbReference type="Gene3D" id="3.40.800.20">
    <property type="entry name" value="Histone deacetylase domain"/>
    <property type="match status" value="1"/>
</dbReference>
<dbReference type="PANTHER" id="PTHR47558">
    <property type="entry name" value="HISTONE DEACETYLASE HOS3"/>
    <property type="match status" value="1"/>
</dbReference>
<evidence type="ECO:0000256" key="1">
    <source>
        <dbReference type="SAM" id="MobiDB-lite"/>
    </source>
</evidence>
<dbReference type="GO" id="GO:0010468">
    <property type="term" value="P:regulation of gene expression"/>
    <property type="evidence" value="ECO:0007669"/>
    <property type="project" value="UniProtKB-ARBA"/>
</dbReference>
<feature type="domain" description="Histone deacetylase" evidence="2">
    <location>
        <begin position="319"/>
        <end position="652"/>
    </location>
</feature>
<dbReference type="FunFam" id="3.40.800.20:FF:000011">
    <property type="entry name" value="Histone deacetylase HOS3"/>
    <property type="match status" value="1"/>
</dbReference>
<protein>
    <recommendedName>
        <fullName evidence="2">Histone deacetylase domain-containing protein</fullName>
    </recommendedName>
</protein>
<evidence type="ECO:0000313" key="4">
    <source>
        <dbReference type="Proteomes" id="UP001303222"/>
    </source>
</evidence>
<feature type="region of interest" description="Disordered" evidence="1">
    <location>
        <begin position="1"/>
        <end position="71"/>
    </location>
</feature>
<evidence type="ECO:0000259" key="2">
    <source>
        <dbReference type="Pfam" id="PF00850"/>
    </source>
</evidence>
<dbReference type="CDD" id="cd09998">
    <property type="entry name" value="HDAC_Hos3"/>
    <property type="match status" value="1"/>
</dbReference>
<dbReference type="InterPro" id="IPR053244">
    <property type="entry name" value="HDAC_HD_type_1"/>
</dbReference>
<feature type="compositionally biased region" description="Polar residues" evidence="1">
    <location>
        <begin position="896"/>
        <end position="910"/>
    </location>
</feature>
<dbReference type="GO" id="GO:0004407">
    <property type="term" value="F:histone deacetylase activity"/>
    <property type="evidence" value="ECO:0007669"/>
    <property type="project" value="TreeGrafter"/>
</dbReference>
<feature type="compositionally biased region" description="Acidic residues" evidence="1">
    <location>
        <begin position="1101"/>
        <end position="1113"/>
    </location>
</feature>
<dbReference type="AlphaFoldDB" id="A0AAN6NYQ4"/>
<feature type="compositionally biased region" description="Polar residues" evidence="1">
    <location>
        <begin position="706"/>
        <end position="715"/>
    </location>
</feature>
<feature type="compositionally biased region" description="Polar residues" evidence="1">
    <location>
        <begin position="1"/>
        <end position="13"/>
    </location>
</feature>
<dbReference type="Pfam" id="PF00850">
    <property type="entry name" value="Hist_deacetyl"/>
    <property type="match status" value="1"/>
</dbReference>
<reference evidence="3" key="2">
    <citation type="submission" date="2023-06" db="EMBL/GenBank/DDBJ databases">
        <authorList>
            <consortium name="Lawrence Berkeley National Laboratory"/>
            <person name="Mondo S.J."/>
            <person name="Hensen N."/>
            <person name="Bonometti L."/>
            <person name="Westerberg I."/>
            <person name="Brannstrom I.O."/>
            <person name="Guillou S."/>
            <person name="Cros-Aarteil S."/>
            <person name="Calhoun S."/>
            <person name="Haridas S."/>
            <person name="Kuo A."/>
            <person name="Pangilinan J."/>
            <person name="Riley R."/>
            <person name="Labutti K."/>
            <person name="Andreopoulos B."/>
            <person name="Lipzen A."/>
            <person name="Chen C."/>
            <person name="Yanf M."/>
            <person name="Daum C."/>
            <person name="Ng V."/>
            <person name="Clum A."/>
            <person name="Steindorff A."/>
            <person name="Ohm R."/>
            <person name="Martin F."/>
            <person name="Silar P."/>
            <person name="Natvig D."/>
            <person name="Lalanne C."/>
            <person name="Gautier V."/>
            <person name="Ament-Velasquez S.L."/>
            <person name="Kruys A."/>
            <person name="Hutchinson M.I."/>
            <person name="Powell A.J."/>
            <person name="Barry K."/>
            <person name="Miller A.N."/>
            <person name="Grigoriev I.V."/>
            <person name="Debuchy R."/>
            <person name="Gladieux P."/>
            <person name="Thoren M.H."/>
            <person name="Johannesson H."/>
        </authorList>
    </citation>
    <scope>NUCLEOTIDE SEQUENCE</scope>
    <source>
        <strain evidence="3">CBS 626.80</strain>
    </source>
</reference>
<dbReference type="PRINTS" id="PR01270">
    <property type="entry name" value="HDASUPER"/>
</dbReference>
<feature type="compositionally biased region" description="Basic and acidic residues" evidence="1">
    <location>
        <begin position="1226"/>
        <end position="1235"/>
    </location>
</feature>
<dbReference type="InterPro" id="IPR023696">
    <property type="entry name" value="Ureohydrolase_dom_sf"/>
</dbReference>
<feature type="compositionally biased region" description="Polar residues" evidence="1">
    <location>
        <begin position="43"/>
        <end position="64"/>
    </location>
</feature>
<reference evidence="3" key="1">
    <citation type="journal article" date="2023" name="Mol. Phylogenet. Evol.">
        <title>Genome-scale phylogeny and comparative genomics of the fungal order Sordariales.</title>
        <authorList>
            <person name="Hensen N."/>
            <person name="Bonometti L."/>
            <person name="Westerberg I."/>
            <person name="Brannstrom I.O."/>
            <person name="Guillou S."/>
            <person name="Cros-Aarteil S."/>
            <person name="Calhoun S."/>
            <person name="Haridas S."/>
            <person name="Kuo A."/>
            <person name="Mondo S."/>
            <person name="Pangilinan J."/>
            <person name="Riley R."/>
            <person name="LaButti K."/>
            <person name="Andreopoulos B."/>
            <person name="Lipzen A."/>
            <person name="Chen C."/>
            <person name="Yan M."/>
            <person name="Daum C."/>
            <person name="Ng V."/>
            <person name="Clum A."/>
            <person name="Steindorff A."/>
            <person name="Ohm R.A."/>
            <person name="Martin F."/>
            <person name="Silar P."/>
            <person name="Natvig D.O."/>
            <person name="Lalanne C."/>
            <person name="Gautier V."/>
            <person name="Ament-Velasquez S.L."/>
            <person name="Kruys A."/>
            <person name="Hutchinson M.I."/>
            <person name="Powell A.J."/>
            <person name="Barry K."/>
            <person name="Miller A.N."/>
            <person name="Grigoriev I.V."/>
            <person name="Debuchy R."/>
            <person name="Gladieux P."/>
            <person name="Hiltunen Thoren M."/>
            <person name="Johannesson H."/>
        </authorList>
    </citation>
    <scope>NUCLEOTIDE SEQUENCE</scope>
    <source>
        <strain evidence="3">CBS 626.80</strain>
    </source>
</reference>
<feature type="compositionally biased region" description="Low complexity" evidence="1">
    <location>
        <begin position="88"/>
        <end position="100"/>
    </location>
</feature>
<feature type="compositionally biased region" description="Polar residues" evidence="1">
    <location>
        <begin position="120"/>
        <end position="136"/>
    </location>
</feature>
<feature type="compositionally biased region" description="Polar residues" evidence="1">
    <location>
        <begin position="1139"/>
        <end position="1153"/>
    </location>
</feature>
<comment type="caution">
    <text evidence="3">The sequence shown here is derived from an EMBL/GenBank/DDBJ whole genome shotgun (WGS) entry which is preliminary data.</text>
</comment>
<sequence>MSSSSSATFHNRPSSSASVASSRSSTTNTRRASGVPAGAGSDAHTTPTSASTLQQRRLSRTASKGQLHKNNAEGDLTQSLNHLSISLASPSSATSQSPSPRKSPRTANHPAPAISPLRPQVSSPTAVSPNGTTSRPGSAMRNVSYGGAPSRSQTPALRRKASMNSIQVAHNSHGHTPLLQRRSSSVTLTPSAAKKSPLNDMPPETSEFKMPPTAQSVASDHFKAELEIHHGDEPRLAAETVVILNDACYGHRYSRPRTSKANLSTIVERPERIKASVLGVSAAYVRLGERHQDGSFPIHPDHDPRKLPSVPFLIQKTTRRLPITSQTVTNVHGTKWMEELKIMCDTAEAKLATNGKELIRPDMDRGPNAEEPAKFHEGDLYLCAESLEAMEGAMGGVCEAVDAVFGPEGPKRAFVAIRPPGHHCSASYPSGFCWVNNVHVGIMHAILSHGLTHAAIIDFDLHHGDGSQQIAWQHNSRGVKAAKNAAAWKKTSIGYFSIHDINSYPCETGDDEKVMNASICIDNAHGQNVWNVHLQPWKTEDEFWALYETKYTNLLEKARSYLVTQAERLRAAGQNAKAAIFLSAGFDASEWEGSGMQRHNVNVPTEFYARLTRDVVRIAAEVGTAVEGRIISVLEGGYSDRALCSGIMSHVCGLAGASATGNRQAHDQYNPSWWSAAELERLETTSMTPPPEPPKPPRNVTPPTYCSPTQASTARSVAPRRSMSGLHQHALMAANRPLSPIPSRIPTTPAPEISWAVAACELSKLLIPSDRQTDSCTHTDLNAEATKARRERQLAQANTSSSDAGTANASDRPSTRMALRERKAKQAMPIKEEDTDDDRANAVSVGETGMPRGGARAARSRRLSAASTIVPDSVDSSPPSHRYSTMNAEDDGRPETSMSIRPESSMSVRPQGNALAVKKTRGPVKNKYALQAPKTERKTSTSTIESARSSNASLVSPTPASHSGDAQPSNGTNGDGLDSLTGGMKKVKITLITQAQKEAREREHAAKENLATANTDAISVVTSNLEENKSHQQQQPTQTPVAATVQSPTESNTNSSPAPSTQFYTPNSQGRNSVSSSEDMDATEKYPELFAHHHHHHQDVVDGDGDIDMEDLETPALTSTPMPGRTSFPLPTRPFQPARNPTGQGNQQDNFIQYQPPTTATATAKPAQTPTSPRPAMNRKDIPVFTANSAIPFSPQKTLEQLQQQSESPGPSTPASLPSVIFSGQKQEEETPERN</sequence>
<dbReference type="InterPro" id="IPR037138">
    <property type="entry name" value="His_deacetylse_dom_sf"/>
</dbReference>
<feature type="compositionally biased region" description="Low complexity" evidence="1">
    <location>
        <begin position="14"/>
        <end position="33"/>
    </location>
</feature>
<feature type="compositionally biased region" description="Low complexity" evidence="1">
    <location>
        <begin position="853"/>
        <end position="880"/>
    </location>
</feature>
<proteinExistence type="predicted"/>
<feature type="region of interest" description="Disordered" evidence="1">
    <location>
        <begin position="684"/>
        <end position="717"/>
    </location>
</feature>
<feature type="compositionally biased region" description="Polar residues" evidence="1">
    <location>
        <begin position="1047"/>
        <end position="1077"/>
    </location>
</feature>
<feature type="compositionally biased region" description="Polar residues" evidence="1">
    <location>
        <begin position="795"/>
        <end position="812"/>
    </location>
</feature>
<dbReference type="PANTHER" id="PTHR47558:SF1">
    <property type="entry name" value="HISTONE DEACETYLASE HOS3"/>
    <property type="match status" value="1"/>
</dbReference>
<evidence type="ECO:0000313" key="3">
    <source>
        <dbReference type="EMBL" id="KAK3953456.1"/>
    </source>
</evidence>
<feature type="compositionally biased region" description="Low complexity" evidence="1">
    <location>
        <begin position="1032"/>
        <end position="1046"/>
    </location>
</feature>
<feature type="region of interest" description="Disordered" evidence="1">
    <location>
        <begin position="782"/>
        <end position="981"/>
    </location>
</feature>
<feature type="compositionally biased region" description="Polar residues" evidence="1">
    <location>
        <begin position="1186"/>
        <end position="1216"/>
    </location>
</feature>
<dbReference type="SUPFAM" id="SSF52768">
    <property type="entry name" value="Arginase/deacetylase"/>
    <property type="match status" value="1"/>
</dbReference>
<gene>
    <name evidence="3" type="ORF">QBC32DRAFT_118667</name>
</gene>
<accession>A0AAN6NYQ4</accession>
<feature type="region of interest" description="Disordered" evidence="1">
    <location>
        <begin position="88"/>
        <end position="217"/>
    </location>
</feature>
<feature type="compositionally biased region" description="Polar residues" evidence="1">
    <location>
        <begin position="940"/>
        <end position="972"/>
    </location>
</feature>
<feature type="region of interest" description="Disordered" evidence="1">
    <location>
        <begin position="1025"/>
        <end position="1082"/>
    </location>
</feature>
<dbReference type="EMBL" id="MU859105">
    <property type="protein sequence ID" value="KAK3953456.1"/>
    <property type="molecule type" value="Genomic_DNA"/>
</dbReference>
<feature type="compositionally biased region" description="Polar residues" evidence="1">
    <location>
        <begin position="181"/>
        <end position="190"/>
    </location>
</feature>
<feature type="compositionally biased region" description="Pro residues" evidence="1">
    <location>
        <begin position="688"/>
        <end position="700"/>
    </location>
</feature>
<feature type="region of interest" description="Disordered" evidence="1">
    <location>
        <begin position="1096"/>
        <end position="1235"/>
    </location>
</feature>